<dbReference type="SMART" id="SM00382">
    <property type="entry name" value="AAA"/>
    <property type="match status" value="2"/>
</dbReference>
<dbReference type="EC" id="7.5.2.11" evidence="9"/>
<keyword evidence="2 9" id="KW-1003">Cell membrane</keyword>
<evidence type="ECO:0000256" key="4">
    <source>
        <dbReference type="ARBA" id="ARBA00022737"/>
    </source>
</evidence>
<name>A0ABP3KZR7_9LACT</name>
<keyword evidence="3 9" id="KW-0762">Sugar transport</keyword>
<dbReference type="PROSITE" id="PS50893">
    <property type="entry name" value="ABC_TRANSPORTER_2"/>
    <property type="match status" value="2"/>
</dbReference>
<dbReference type="InterPro" id="IPR050107">
    <property type="entry name" value="ABC_carbohydrate_import_ATPase"/>
</dbReference>
<evidence type="ECO:0000256" key="2">
    <source>
        <dbReference type="ARBA" id="ARBA00022475"/>
    </source>
</evidence>
<evidence type="ECO:0000256" key="8">
    <source>
        <dbReference type="ARBA" id="ARBA00023136"/>
    </source>
</evidence>
<dbReference type="InterPro" id="IPR017871">
    <property type="entry name" value="ABC_transporter-like_CS"/>
</dbReference>
<evidence type="ECO:0000256" key="5">
    <source>
        <dbReference type="ARBA" id="ARBA00022741"/>
    </source>
</evidence>
<dbReference type="InterPro" id="IPR003439">
    <property type="entry name" value="ABC_transporter-like_ATP-bd"/>
</dbReference>
<dbReference type="Gene3D" id="3.40.50.300">
    <property type="entry name" value="P-loop containing nucleotide triphosphate hydrolases"/>
    <property type="match status" value="2"/>
</dbReference>
<evidence type="ECO:0000256" key="7">
    <source>
        <dbReference type="ARBA" id="ARBA00022967"/>
    </source>
</evidence>
<evidence type="ECO:0000256" key="3">
    <source>
        <dbReference type="ARBA" id="ARBA00022597"/>
    </source>
</evidence>
<dbReference type="CDD" id="cd03215">
    <property type="entry name" value="ABC_Carb_Monos_II"/>
    <property type="match status" value="1"/>
</dbReference>
<keyword evidence="5 9" id="KW-0547">Nucleotide-binding</keyword>
<evidence type="ECO:0000256" key="9">
    <source>
        <dbReference type="RuleBase" id="RU367029"/>
    </source>
</evidence>
<keyword evidence="1 9" id="KW-0813">Transport</keyword>
<evidence type="ECO:0000259" key="10">
    <source>
        <dbReference type="PROSITE" id="PS50893"/>
    </source>
</evidence>
<dbReference type="InterPro" id="IPR027417">
    <property type="entry name" value="P-loop_NTPase"/>
</dbReference>
<dbReference type="InterPro" id="IPR003593">
    <property type="entry name" value="AAA+_ATPase"/>
</dbReference>
<gene>
    <name evidence="11" type="primary">mglA</name>
    <name evidence="11" type="ORF">GCM10008936_17530</name>
</gene>
<dbReference type="EMBL" id="BAAADA010000158">
    <property type="protein sequence ID" value="GAA0490173.1"/>
    <property type="molecule type" value="Genomic_DNA"/>
</dbReference>
<dbReference type="PROSITE" id="PS00211">
    <property type="entry name" value="ABC_TRANSPORTER_1"/>
    <property type="match status" value="1"/>
</dbReference>
<accession>A0ABP3KZR7</accession>
<keyword evidence="12" id="KW-1185">Reference proteome</keyword>
<evidence type="ECO:0000256" key="6">
    <source>
        <dbReference type="ARBA" id="ARBA00022840"/>
    </source>
</evidence>
<dbReference type="PANTHER" id="PTHR43790:SF7">
    <property type="entry name" value="GALACTOSE_METHYL GALACTOSIDE IMPORT ATP-BINDING PROTEIN MGLA"/>
    <property type="match status" value="1"/>
</dbReference>
<dbReference type="Proteomes" id="UP001410648">
    <property type="component" value="Unassembled WGS sequence"/>
</dbReference>
<feature type="domain" description="ABC transporter" evidence="10">
    <location>
        <begin position="254"/>
        <end position="497"/>
    </location>
</feature>
<comment type="catalytic activity">
    <reaction evidence="9">
        <text>D-galactose(out) + ATP + H2O = D-galactose(in) + ADP + phosphate + H(+)</text>
        <dbReference type="Rhea" id="RHEA:60156"/>
        <dbReference type="ChEBI" id="CHEBI:4139"/>
        <dbReference type="ChEBI" id="CHEBI:15377"/>
        <dbReference type="ChEBI" id="CHEBI:15378"/>
        <dbReference type="ChEBI" id="CHEBI:30616"/>
        <dbReference type="ChEBI" id="CHEBI:43474"/>
        <dbReference type="ChEBI" id="CHEBI:456216"/>
        <dbReference type="EC" id="7.5.2.11"/>
    </reaction>
</comment>
<evidence type="ECO:0000256" key="1">
    <source>
        <dbReference type="ARBA" id="ARBA00022448"/>
    </source>
</evidence>
<protein>
    <recommendedName>
        <fullName evidence="9">Ribose/galactose/methyl galactoside import ATP-binding protein</fullName>
        <ecNumber evidence="9">7.5.2.11</ecNumber>
    </recommendedName>
</protein>
<evidence type="ECO:0000313" key="11">
    <source>
        <dbReference type="EMBL" id="GAA0490173.1"/>
    </source>
</evidence>
<proteinExistence type="inferred from homology"/>
<keyword evidence="4" id="KW-0677">Repeat</keyword>
<dbReference type="GO" id="GO:0005524">
    <property type="term" value="F:ATP binding"/>
    <property type="evidence" value="ECO:0007669"/>
    <property type="project" value="UniProtKB-KW"/>
</dbReference>
<reference evidence="12" key="1">
    <citation type="journal article" date="2019" name="Int. J. Syst. Evol. Microbiol.">
        <title>The Global Catalogue of Microorganisms (GCM) 10K type strain sequencing project: providing services to taxonomists for standard genome sequencing and annotation.</title>
        <authorList>
            <consortium name="The Broad Institute Genomics Platform"/>
            <consortium name="The Broad Institute Genome Sequencing Center for Infectious Disease"/>
            <person name="Wu L."/>
            <person name="Ma J."/>
        </authorList>
    </citation>
    <scope>NUCLEOTIDE SEQUENCE [LARGE SCALE GENOMIC DNA]</scope>
    <source>
        <strain evidence="12">JCM 14232</strain>
    </source>
</reference>
<keyword evidence="7 9" id="KW-1278">Translocase</keyword>
<dbReference type="SUPFAM" id="SSF52540">
    <property type="entry name" value="P-loop containing nucleoside triphosphate hydrolases"/>
    <property type="match status" value="2"/>
</dbReference>
<keyword evidence="6 9" id="KW-0067">ATP-binding</keyword>
<sequence>MSNREQAVIFRNVTKEFPGVKALDNVSFSIERGNVHSIVGENGAGKSTLLNILHGIYSEYDGAVSIHGEEVDFKDAKEALSKGIVKVHQEVTMISELTVGQNIVLGYEPKKNFFVNNKKINQEVNRILKKLNVNFKSEDLARNLNIGEMQMASIAKALYHKASIISLDEPTASLSKKEITSLFEVINELKRQNITIIFITHHLDEIFEISDSLTILRDGQCIDNKRINDINKEELVNKMVGRNVEVLKYKNSRTTSKDVVLKVDELSLDGVYSNISFHLNKGEILGFSGLVGSKRTDVMLTIFGALKKSSGDIRINDKLVNIKSPEQAVKHGIGLVPENRKTQGFNKYFNNSLNISLSHIDSFIANGFIKFDKIHSNSRNIGSRVNLRPNDPLYLTNNLSGGNQQKVVISKWLSADVDILILDEPTKGVDVGAKSEIYQILTDLTKNGKSIIIVSSELSELLGIADRIIVMREGNKIIEMKNENLTEEKIIKHVMGV</sequence>
<dbReference type="CDD" id="cd03216">
    <property type="entry name" value="ABC_Carb_Monos_I"/>
    <property type="match status" value="1"/>
</dbReference>
<comment type="subcellular location">
    <subcellularLocation>
        <location evidence="9">Cell membrane</location>
        <topology evidence="9">Peripheral membrane protein</topology>
    </subcellularLocation>
</comment>
<comment type="function">
    <text evidence="9">Part of an ABC transporter complex involved in carbohydrate import. Could be involved in ribose, galactose and/or methyl galactoside import. Responsible for energy coupling to the transport system.</text>
</comment>
<organism evidence="11 12">
    <name type="scientific">Alkalibacterium indicireducens</name>
    <dbReference type="NCBI Taxonomy" id="398758"/>
    <lineage>
        <taxon>Bacteria</taxon>
        <taxon>Bacillati</taxon>
        <taxon>Bacillota</taxon>
        <taxon>Bacilli</taxon>
        <taxon>Lactobacillales</taxon>
        <taxon>Carnobacteriaceae</taxon>
        <taxon>Alkalibacterium</taxon>
    </lineage>
</organism>
<dbReference type="RefSeq" id="WP_346025130.1">
    <property type="nucleotide sequence ID" value="NZ_BAAADA010000158.1"/>
</dbReference>
<evidence type="ECO:0000313" key="12">
    <source>
        <dbReference type="Proteomes" id="UP001410648"/>
    </source>
</evidence>
<dbReference type="PANTHER" id="PTHR43790">
    <property type="entry name" value="CARBOHYDRATE TRANSPORT ATP-BINDING PROTEIN MG119-RELATED"/>
    <property type="match status" value="1"/>
</dbReference>
<keyword evidence="8 9" id="KW-0472">Membrane</keyword>
<comment type="similarity">
    <text evidence="9">Belongs to the ABC transporter superfamily.</text>
</comment>
<feature type="domain" description="ABC transporter" evidence="10">
    <location>
        <begin position="8"/>
        <end position="243"/>
    </location>
</feature>
<dbReference type="Pfam" id="PF00005">
    <property type="entry name" value="ABC_tran"/>
    <property type="match status" value="2"/>
</dbReference>
<comment type="caution">
    <text evidence="11">The sequence shown here is derived from an EMBL/GenBank/DDBJ whole genome shotgun (WGS) entry which is preliminary data.</text>
</comment>